<dbReference type="Proteomes" id="UP001469553">
    <property type="component" value="Unassembled WGS sequence"/>
</dbReference>
<name>A0ABV0XU73_9TELE</name>
<accession>A0ABV0XU73</accession>
<protein>
    <submittedName>
        <fullName evidence="1">Uncharacterized protein</fullName>
    </submittedName>
</protein>
<organism evidence="1 2">
    <name type="scientific">Ameca splendens</name>
    <dbReference type="NCBI Taxonomy" id="208324"/>
    <lineage>
        <taxon>Eukaryota</taxon>
        <taxon>Metazoa</taxon>
        <taxon>Chordata</taxon>
        <taxon>Craniata</taxon>
        <taxon>Vertebrata</taxon>
        <taxon>Euteleostomi</taxon>
        <taxon>Actinopterygii</taxon>
        <taxon>Neopterygii</taxon>
        <taxon>Teleostei</taxon>
        <taxon>Neoteleostei</taxon>
        <taxon>Acanthomorphata</taxon>
        <taxon>Ovalentaria</taxon>
        <taxon>Atherinomorphae</taxon>
        <taxon>Cyprinodontiformes</taxon>
        <taxon>Goodeidae</taxon>
        <taxon>Ameca</taxon>
    </lineage>
</organism>
<evidence type="ECO:0000313" key="1">
    <source>
        <dbReference type="EMBL" id="MEQ2284942.1"/>
    </source>
</evidence>
<dbReference type="EMBL" id="JAHRIP010012178">
    <property type="protein sequence ID" value="MEQ2284942.1"/>
    <property type="molecule type" value="Genomic_DNA"/>
</dbReference>
<comment type="caution">
    <text evidence="1">The sequence shown here is derived from an EMBL/GenBank/DDBJ whole genome shotgun (WGS) entry which is preliminary data.</text>
</comment>
<evidence type="ECO:0000313" key="2">
    <source>
        <dbReference type="Proteomes" id="UP001469553"/>
    </source>
</evidence>
<proteinExistence type="predicted"/>
<gene>
    <name evidence="1" type="ORF">AMECASPLE_026784</name>
</gene>
<sequence length="72" mass="8682">MASQTETEDKYAKWGKTHQFKTRLSHSVFPSCSLFTHKRTCRMQTQKCQWEHKWQQFTCLLHASCSMYCIYL</sequence>
<keyword evidence="2" id="KW-1185">Reference proteome</keyword>
<reference evidence="1 2" key="1">
    <citation type="submission" date="2021-06" db="EMBL/GenBank/DDBJ databases">
        <authorList>
            <person name="Palmer J.M."/>
        </authorList>
    </citation>
    <scope>NUCLEOTIDE SEQUENCE [LARGE SCALE GENOMIC DNA]</scope>
    <source>
        <strain evidence="1 2">AS_MEX2019</strain>
        <tissue evidence="1">Muscle</tissue>
    </source>
</reference>